<evidence type="ECO:0000313" key="2">
    <source>
        <dbReference type="Proteomes" id="UP000789702"/>
    </source>
</evidence>
<reference evidence="1" key="1">
    <citation type="submission" date="2021-06" db="EMBL/GenBank/DDBJ databases">
        <authorList>
            <person name="Kallberg Y."/>
            <person name="Tangrot J."/>
            <person name="Rosling A."/>
        </authorList>
    </citation>
    <scope>NUCLEOTIDE SEQUENCE</scope>
    <source>
        <strain evidence="1">IL203A</strain>
    </source>
</reference>
<protein>
    <submittedName>
        <fullName evidence="1">4384_t:CDS:1</fullName>
    </submittedName>
</protein>
<comment type="caution">
    <text evidence="1">The sequence shown here is derived from an EMBL/GenBank/DDBJ whole genome shotgun (WGS) entry which is preliminary data.</text>
</comment>
<feature type="non-terminal residue" evidence="1">
    <location>
        <position position="1"/>
    </location>
</feature>
<dbReference type="EMBL" id="CAJVPU010006054">
    <property type="protein sequence ID" value="CAG8555877.1"/>
    <property type="molecule type" value="Genomic_DNA"/>
</dbReference>
<dbReference type="Proteomes" id="UP000789702">
    <property type="component" value="Unassembled WGS sequence"/>
</dbReference>
<proteinExistence type="predicted"/>
<evidence type="ECO:0000313" key="1">
    <source>
        <dbReference type="EMBL" id="CAG8555877.1"/>
    </source>
</evidence>
<organism evidence="1 2">
    <name type="scientific">Dentiscutata heterogama</name>
    <dbReference type="NCBI Taxonomy" id="1316150"/>
    <lineage>
        <taxon>Eukaryota</taxon>
        <taxon>Fungi</taxon>
        <taxon>Fungi incertae sedis</taxon>
        <taxon>Mucoromycota</taxon>
        <taxon>Glomeromycotina</taxon>
        <taxon>Glomeromycetes</taxon>
        <taxon>Diversisporales</taxon>
        <taxon>Gigasporaceae</taxon>
        <taxon>Dentiscutata</taxon>
    </lineage>
</organism>
<gene>
    <name evidence="1" type="ORF">DHETER_LOCUS5431</name>
</gene>
<accession>A0ACA9LYQ4</accession>
<keyword evidence="2" id="KW-1185">Reference proteome</keyword>
<name>A0ACA9LYQ4_9GLOM</name>
<sequence length="79" mass="8775">GNGTTTVPITQGAVLYYYPYIEGIVPFDGYRDKVDFSKFLITRLVHALLAETLTSTLQLLNLSQFTHICQLLTALLLLG</sequence>